<evidence type="ECO:0000256" key="7">
    <source>
        <dbReference type="ARBA" id="ARBA00026248"/>
    </source>
</evidence>
<evidence type="ECO:0000256" key="10">
    <source>
        <dbReference type="SAM" id="Phobius"/>
    </source>
</evidence>
<dbReference type="InterPro" id="IPR050360">
    <property type="entry name" value="MFS_Sugar_Transporters"/>
</dbReference>
<evidence type="ECO:0000256" key="1">
    <source>
        <dbReference type="ARBA" id="ARBA00004141"/>
    </source>
</evidence>
<keyword evidence="13" id="KW-1185">Reference proteome</keyword>
<protein>
    <recommendedName>
        <fullName evidence="11">Major facilitator superfamily (MFS) profile domain-containing protein</fullName>
    </recommendedName>
</protein>
<dbReference type="Pfam" id="PF00083">
    <property type="entry name" value="Sugar_tr"/>
    <property type="match status" value="1"/>
</dbReference>
<evidence type="ECO:0000256" key="2">
    <source>
        <dbReference type="ARBA" id="ARBA00010992"/>
    </source>
</evidence>
<evidence type="ECO:0000256" key="6">
    <source>
        <dbReference type="ARBA" id="ARBA00023136"/>
    </source>
</evidence>
<dbReference type="InterPro" id="IPR005829">
    <property type="entry name" value="Sugar_transporter_CS"/>
</dbReference>
<feature type="transmembrane region" description="Helical" evidence="10">
    <location>
        <begin position="406"/>
        <end position="430"/>
    </location>
</feature>
<keyword evidence="5 10" id="KW-1133">Transmembrane helix</keyword>
<dbReference type="PROSITE" id="PS00217">
    <property type="entry name" value="SUGAR_TRANSPORT_2"/>
    <property type="match status" value="1"/>
</dbReference>
<evidence type="ECO:0000313" key="12">
    <source>
        <dbReference type="EMBL" id="KAK8006237.1"/>
    </source>
</evidence>
<organism evidence="12 13">
    <name type="scientific">Apiospora marii</name>
    <dbReference type="NCBI Taxonomy" id="335849"/>
    <lineage>
        <taxon>Eukaryota</taxon>
        <taxon>Fungi</taxon>
        <taxon>Dikarya</taxon>
        <taxon>Ascomycota</taxon>
        <taxon>Pezizomycotina</taxon>
        <taxon>Sordariomycetes</taxon>
        <taxon>Xylariomycetidae</taxon>
        <taxon>Amphisphaeriales</taxon>
        <taxon>Apiosporaceae</taxon>
        <taxon>Apiospora</taxon>
    </lineage>
</organism>
<feature type="region of interest" description="Disordered" evidence="9">
    <location>
        <begin position="56"/>
        <end position="75"/>
    </location>
</feature>
<dbReference type="Proteomes" id="UP001396898">
    <property type="component" value="Unassembled WGS sequence"/>
</dbReference>
<feature type="region of interest" description="Disordered" evidence="9">
    <location>
        <begin position="1"/>
        <end position="49"/>
    </location>
</feature>
<feature type="transmembrane region" description="Helical" evidence="10">
    <location>
        <begin position="286"/>
        <end position="306"/>
    </location>
</feature>
<feature type="transmembrane region" description="Helical" evidence="10">
    <location>
        <begin position="543"/>
        <end position="560"/>
    </location>
</feature>
<feature type="domain" description="Major facilitator superfamily (MFS) profile" evidence="11">
    <location>
        <begin position="123"/>
        <end position="594"/>
    </location>
</feature>
<sequence>MAYGNLPLGNAHGGSGTGTGAGTRRTADPGDGEDEISRAPPPTHAMAVNQEEIVPETGKHTEGPPSRAGQQQSIQVDPAVAGRIAANVQDFMTLVHEADAANQRERDMTLLTAFKIYPKAIAWSAVLSSCLIMEGYDTSVVGSYFAYPAFKDRFGYRAPNGDMVIGAGWQNGIKGATNVGEIIGLQASAFSFVVLTPPNCLRLTCLLSMLQIAGWVSERYGYRWTIISALISITGFIFFPFFAESLAMFLVGEFFQGLSGGVFQTMTTAYAAEVCPVPLRHYLTAYVNLCWIIGGFISSGVLVGLVNRQDKWGYKIPFALQWIWPIPIGIGCYLAPESPWWCVRRGHKGRAECSLKRLARREGFSQRDADAAMALMVYTDEMEKQVATGTTYWDCFRGLDRRRTEIVCMTWMAQTMAGSAVSGLSAFFFQQAGLSDADSFKLSWGQNALGAVGTLASWLILNKVGRKTLMFWGMVGIFVLLLVTGFMGIRTPPSTAEAWTAGTMVVLLTAVSNFSVGPVVYTIVSEVPSTRLRAKSIILARNAYNAINIAFVNVLSYRQVTPAEWNWGPKAAFFWAGMNAIFTIYIFFRIPETQGRTYAELDILFKNKIPARQFASTKVDTLVRGTEGAQKVQADRLAASEERPGRM</sequence>
<evidence type="ECO:0000256" key="3">
    <source>
        <dbReference type="ARBA" id="ARBA00022448"/>
    </source>
</evidence>
<feature type="transmembrane region" description="Helical" evidence="10">
    <location>
        <begin position="501"/>
        <end position="523"/>
    </location>
</feature>
<feature type="transmembrane region" description="Helical" evidence="10">
    <location>
        <begin position="442"/>
        <end position="461"/>
    </location>
</feature>
<dbReference type="SUPFAM" id="SSF103473">
    <property type="entry name" value="MFS general substrate transporter"/>
    <property type="match status" value="1"/>
</dbReference>
<dbReference type="NCBIfam" id="TIGR00879">
    <property type="entry name" value="SP"/>
    <property type="match status" value="1"/>
</dbReference>
<comment type="similarity">
    <text evidence="2 8">Belongs to the major facilitator superfamily. Sugar transporter (TC 2.A.1.1) family.</text>
</comment>
<dbReference type="InterPro" id="IPR005828">
    <property type="entry name" value="MFS_sugar_transport-like"/>
</dbReference>
<feature type="compositionally biased region" description="Gly residues" evidence="9">
    <location>
        <begin position="11"/>
        <end position="21"/>
    </location>
</feature>
<keyword evidence="3 8" id="KW-0813">Transport</keyword>
<feature type="transmembrane region" description="Helical" evidence="10">
    <location>
        <begin position="224"/>
        <end position="243"/>
    </location>
</feature>
<accession>A0ABR1RAG3</accession>
<feature type="transmembrane region" description="Helical" evidence="10">
    <location>
        <begin position="468"/>
        <end position="489"/>
    </location>
</feature>
<keyword evidence="7" id="KW-0462">Maltose metabolism</keyword>
<evidence type="ECO:0000256" key="9">
    <source>
        <dbReference type="SAM" id="MobiDB-lite"/>
    </source>
</evidence>
<feature type="transmembrane region" description="Helical" evidence="10">
    <location>
        <begin position="572"/>
        <end position="588"/>
    </location>
</feature>
<evidence type="ECO:0000259" key="11">
    <source>
        <dbReference type="PROSITE" id="PS50850"/>
    </source>
</evidence>
<keyword evidence="4 10" id="KW-0812">Transmembrane</keyword>
<dbReference type="InterPro" id="IPR003663">
    <property type="entry name" value="Sugar/inositol_transpt"/>
</dbReference>
<evidence type="ECO:0000313" key="13">
    <source>
        <dbReference type="Proteomes" id="UP001396898"/>
    </source>
</evidence>
<evidence type="ECO:0000256" key="4">
    <source>
        <dbReference type="ARBA" id="ARBA00022692"/>
    </source>
</evidence>
<proteinExistence type="inferred from homology"/>
<comment type="subcellular location">
    <subcellularLocation>
        <location evidence="1">Membrane</location>
        <topology evidence="1">Multi-pass membrane protein</topology>
    </subcellularLocation>
</comment>
<name>A0ABR1RAG3_9PEZI</name>
<dbReference type="PROSITE" id="PS50850">
    <property type="entry name" value="MFS"/>
    <property type="match status" value="1"/>
</dbReference>
<dbReference type="InterPro" id="IPR020846">
    <property type="entry name" value="MFS_dom"/>
</dbReference>
<evidence type="ECO:0000256" key="5">
    <source>
        <dbReference type="ARBA" id="ARBA00022989"/>
    </source>
</evidence>
<keyword evidence="6 10" id="KW-0472">Membrane</keyword>
<comment type="caution">
    <text evidence="12">The sequence shown here is derived from an EMBL/GenBank/DDBJ whole genome shotgun (WGS) entry which is preliminary data.</text>
</comment>
<dbReference type="EMBL" id="JAQQWI010000017">
    <property type="protein sequence ID" value="KAK8006237.1"/>
    <property type="molecule type" value="Genomic_DNA"/>
</dbReference>
<dbReference type="PANTHER" id="PTHR48022:SF5">
    <property type="entry name" value="ALPHA-GLUCOSIDES PERMEASE MPH2-RELATED"/>
    <property type="match status" value="1"/>
</dbReference>
<evidence type="ECO:0000256" key="8">
    <source>
        <dbReference type="RuleBase" id="RU003346"/>
    </source>
</evidence>
<dbReference type="PANTHER" id="PTHR48022">
    <property type="entry name" value="PLASTIDIC GLUCOSE TRANSPORTER 4"/>
    <property type="match status" value="1"/>
</dbReference>
<dbReference type="Gene3D" id="1.20.1250.20">
    <property type="entry name" value="MFS general substrate transporter like domains"/>
    <property type="match status" value="1"/>
</dbReference>
<reference evidence="12 13" key="1">
    <citation type="submission" date="2023-01" db="EMBL/GenBank/DDBJ databases">
        <title>Analysis of 21 Apiospora genomes using comparative genomics revels a genus with tremendous synthesis potential of carbohydrate active enzymes and secondary metabolites.</title>
        <authorList>
            <person name="Sorensen T."/>
        </authorList>
    </citation>
    <scope>NUCLEOTIDE SEQUENCE [LARGE SCALE GENOMIC DNA]</scope>
    <source>
        <strain evidence="12 13">CBS 20057</strain>
    </source>
</reference>
<dbReference type="InterPro" id="IPR036259">
    <property type="entry name" value="MFS_trans_sf"/>
</dbReference>
<gene>
    <name evidence="12" type="ORF">PG991_012534</name>
</gene>